<dbReference type="Gene3D" id="3.40.50.10540">
    <property type="entry name" value="Crotonobetainyl-coa:carnitine coa-transferase, domain 1"/>
    <property type="match status" value="1"/>
</dbReference>
<dbReference type="Pfam" id="PF02515">
    <property type="entry name" value="CoA_transf_3"/>
    <property type="match status" value="1"/>
</dbReference>
<dbReference type="Gene3D" id="3.30.1540.10">
    <property type="entry name" value="formyl-coa transferase, domain 3"/>
    <property type="match status" value="1"/>
</dbReference>
<dbReference type="PATRIC" id="fig|123899.6.peg.1077"/>
<dbReference type="PANTHER" id="PTHR48207:SF4">
    <property type="entry name" value="BLL6097 PROTEIN"/>
    <property type="match status" value="1"/>
</dbReference>
<dbReference type="SUPFAM" id="SSF89796">
    <property type="entry name" value="CoA-transferase family III (CaiB/BaiF)"/>
    <property type="match status" value="1"/>
</dbReference>
<dbReference type="Proteomes" id="UP000076825">
    <property type="component" value="Chromosome 1"/>
</dbReference>
<dbReference type="InterPro" id="IPR023606">
    <property type="entry name" value="CoA-Trfase_III_dom_1_sf"/>
</dbReference>
<dbReference type="STRING" id="123899.SAMEA3906487_01098"/>
<proteinExistence type="predicted"/>
<sequence length="386" mass="42109">MAGPLQGLRIVDLTNVLMGPFATQILGDLGADVIKVESPEGDTVRHLGPMKNPGMSAGFLHTNRNKRSVVLDLKTDKDRAVFHALIRSADVFVSNVRPAALRRLGLSAEALTRLKPDLIYLSLVGYGSDGPYANRAAYDDMIQAACAIPTLIAQVGDGVPRYIPLAIVDRIVGQAAATAITAALVHRLRTGQGQCIEVPMFETMVPYVLSEHMSGLTYEPAIAPAGYPRLLAASRQAYPTSDGFVCALVYTDRHWKSFFTLIGQPERVQNDPRLASIASRTQHIAALYAEVSDALKRHPTAYWLQALDAADIPVMPLHTLESLMDDPHLKATGFFRTLHHPTEGPIRDMAPLGRWSATPTATRRPAPTLGEHTEEILSELHNNDHK</sequence>
<keyword evidence="1 3" id="KW-0808">Transferase</keyword>
<evidence type="ECO:0000256" key="1">
    <source>
        <dbReference type="ARBA" id="ARBA00022679"/>
    </source>
</evidence>
<gene>
    <name evidence="3" type="primary">frc_7</name>
    <name evidence="3" type="ORF">SAMEA3906487_01098</name>
</gene>
<evidence type="ECO:0000313" key="3">
    <source>
        <dbReference type="EMBL" id="SAI68122.1"/>
    </source>
</evidence>
<dbReference type="EC" id="2.8.3.16" evidence="3"/>
<keyword evidence="4" id="KW-1185">Reference proteome</keyword>
<dbReference type="EMBL" id="LT546645">
    <property type="protein sequence ID" value="SAI68122.1"/>
    <property type="molecule type" value="Genomic_DNA"/>
</dbReference>
<name>A0A157SCF4_9BORD</name>
<dbReference type="GeneID" id="56587497"/>
<evidence type="ECO:0000256" key="2">
    <source>
        <dbReference type="SAM" id="MobiDB-lite"/>
    </source>
</evidence>
<dbReference type="GO" id="GO:0033608">
    <property type="term" value="F:formyl-CoA transferase activity"/>
    <property type="evidence" value="ECO:0007669"/>
    <property type="project" value="UniProtKB-EC"/>
</dbReference>
<dbReference type="InterPro" id="IPR003673">
    <property type="entry name" value="CoA-Trfase_fam_III"/>
</dbReference>
<feature type="region of interest" description="Disordered" evidence="2">
    <location>
        <begin position="346"/>
        <end position="370"/>
    </location>
</feature>
<reference evidence="3 4" key="1">
    <citation type="submission" date="2016-04" db="EMBL/GenBank/DDBJ databases">
        <authorList>
            <consortium name="Pathogen Informatics"/>
        </authorList>
    </citation>
    <scope>NUCLEOTIDE SEQUENCE [LARGE SCALE GENOMIC DNA]</scope>
    <source>
        <strain evidence="3 4">H044680328</strain>
    </source>
</reference>
<dbReference type="KEGG" id="btrm:SAMEA390648701098"/>
<dbReference type="AlphaFoldDB" id="A0A157SCF4"/>
<feature type="compositionally biased region" description="Low complexity" evidence="2">
    <location>
        <begin position="357"/>
        <end position="368"/>
    </location>
</feature>
<dbReference type="InterPro" id="IPR050483">
    <property type="entry name" value="CoA-transferase_III_domain"/>
</dbReference>
<dbReference type="InterPro" id="IPR044855">
    <property type="entry name" value="CoA-Trfase_III_dom3_sf"/>
</dbReference>
<organism evidence="3 4">
    <name type="scientific">Bordetella trematum</name>
    <dbReference type="NCBI Taxonomy" id="123899"/>
    <lineage>
        <taxon>Bacteria</taxon>
        <taxon>Pseudomonadati</taxon>
        <taxon>Pseudomonadota</taxon>
        <taxon>Betaproteobacteria</taxon>
        <taxon>Burkholderiales</taxon>
        <taxon>Alcaligenaceae</taxon>
        <taxon>Bordetella</taxon>
    </lineage>
</organism>
<accession>A0A157SCF4</accession>
<dbReference type="PANTHER" id="PTHR48207">
    <property type="entry name" value="SUCCINATE--HYDROXYMETHYLGLUTARATE COA-TRANSFERASE"/>
    <property type="match status" value="1"/>
</dbReference>
<protein>
    <submittedName>
        <fullName evidence="3">Acyl-CoA transferase</fullName>
        <ecNumber evidence="3">2.8.3.16</ecNumber>
    </submittedName>
</protein>
<evidence type="ECO:0000313" key="4">
    <source>
        <dbReference type="Proteomes" id="UP000076825"/>
    </source>
</evidence>
<dbReference type="RefSeq" id="WP_033534331.1">
    <property type="nucleotide sequence ID" value="NZ_CP016340.1"/>
</dbReference>
<dbReference type="eggNOG" id="COG1804">
    <property type="taxonomic scope" value="Bacteria"/>
</dbReference>
<dbReference type="OrthoDB" id="5294844at2"/>